<comment type="caution">
    <text evidence="5">The sequence shown here is derived from an EMBL/GenBank/DDBJ whole genome shotgun (WGS) entry which is preliminary data.</text>
</comment>
<dbReference type="PANTHER" id="PTHR42756">
    <property type="entry name" value="TRANSCRIPTIONAL REGULATOR, MARR"/>
    <property type="match status" value="1"/>
</dbReference>
<dbReference type="EMBL" id="JBHSSL010000118">
    <property type="protein sequence ID" value="MFC6171844.1"/>
    <property type="molecule type" value="Genomic_DNA"/>
</dbReference>
<organism evidence="5 6">
    <name type="scientific">Loigolactobacillus jiayinensis</name>
    <dbReference type="NCBI Taxonomy" id="2486016"/>
    <lineage>
        <taxon>Bacteria</taxon>
        <taxon>Bacillati</taxon>
        <taxon>Bacillota</taxon>
        <taxon>Bacilli</taxon>
        <taxon>Lactobacillales</taxon>
        <taxon>Lactobacillaceae</taxon>
        <taxon>Loigolactobacillus</taxon>
    </lineage>
</organism>
<name>A0ABW1RKK8_9LACO</name>
<evidence type="ECO:0000259" key="4">
    <source>
        <dbReference type="PROSITE" id="PS50995"/>
    </source>
</evidence>
<dbReference type="PANTHER" id="PTHR42756:SF1">
    <property type="entry name" value="TRANSCRIPTIONAL REPRESSOR OF EMRAB OPERON"/>
    <property type="match status" value="1"/>
</dbReference>
<keyword evidence="3" id="KW-0804">Transcription</keyword>
<dbReference type="InterPro" id="IPR023187">
    <property type="entry name" value="Tscrpt_reg_MarR-type_CS"/>
</dbReference>
<dbReference type="InterPro" id="IPR036390">
    <property type="entry name" value="WH_DNA-bd_sf"/>
</dbReference>
<keyword evidence="2" id="KW-0238">DNA-binding</keyword>
<dbReference type="InterPro" id="IPR036388">
    <property type="entry name" value="WH-like_DNA-bd_sf"/>
</dbReference>
<keyword evidence="6" id="KW-1185">Reference proteome</keyword>
<dbReference type="Proteomes" id="UP001596289">
    <property type="component" value="Unassembled WGS sequence"/>
</dbReference>
<reference evidence="6" key="1">
    <citation type="journal article" date="2019" name="Int. J. Syst. Evol. Microbiol.">
        <title>The Global Catalogue of Microorganisms (GCM) 10K type strain sequencing project: providing services to taxonomists for standard genome sequencing and annotation.</title>
        <authorList>
            <consortium name="The Broad Institute Genomics Platform"/>
            <consortium name="The Broad Institute Genome Sequencing Center for Infectious Disease"/>
            <person name="Wu L."/>
            <person name="Ma J."/>
        </authorList>
    </citation>
    <scope>NUCLEOTIDE SEQUENCE [LARGE SCALE GENOMIC DNA]</scope>
    <source>
        <strain evidence="6">CCM 8904</strain>
    </source>
</reference>
<evidence type="ECO:0000256" key="2">
    <source>
        <dbReference type="ARBA" id="ARBA00023125"/>
    </source>
</evidence>
<evidence type="ECO:0000313" key="6">
    <source>
        <dbReference type="Proteomes" id="UP001596289"/>
    </source>
</evidence>
<keyword evidence="1" id="KW-0805">Transcription regulation</keyword>
<gene>
    <name evidence="5" type="ORF">ACFQGP_14880</name>
</gene>
<evidence type="ECO:0000256" key="3">
    <source>
        <dbReference type="ARBA" id="ARBA00023163"/>
    </source>
</evidence>
<dbReference type="Gene3D" id="1.10.10.10">
    <property type="entry name" value="Winged helix-like DNA-binding domain superfamily/Winged helix DNA-binding domain"/>
    <property type="match status" value="1"/>
</dbReference>
<dbReference type="PROSITE" id="PS50995">
    <property type="entry name" value="HTH_MARR_2"/>
    <property type="match status" value="1"/>
</dbReference>
<evidence type="ECO:0000313" key="5">
    <source>
        <dbReference type="EMBL" id="MFC6171844.1"/>
    </source>
</evidence>
<evidence type="ECO:0000256" key="1">
    <source>
        <dbReference type="ARBA" id="ARBA00023015"/>
    </source>
</evidence>
<feature type="domain" description="HTH marR-type" evidence="4">
    <location>
        <begin position="6"/>
        <end position="140"/>
    </location>
</feature>
<dbReference type="InterPro" id="IPR000835">
    <property type="entry name" value="HTH_MarR-typ"/>
</dbReference>
<sequence>MQESRDNSIHKWLIIAGRQISQQLDQRLASIGLNASNYFYILKIHDNPGLTQKILGEKEFIDPSNVTRAVKQLIGQGLIERRSHPQDKRAYQLVLTTKGAAVYPQIFQILDAVEQTLTTAVTAQGADQQHFINALQQISHTNNDSNN</sequence>
<dbReference type="RefSeq" id="WP_125551747.1">
    <property type="nucleotide sequence ID" value="NZ_JBHSSL010000118.1"/>
</dbReference>
<dbReference type="Pfam" id="PF01047">
    <property type="entry name" value="MarR"/>
    <property type="match status" value="1"/>
</dbReference>
<dbReference type="PROSITE" id="PS01117">
    <property type="entry name" value="HTH_MARR_1"/>
    <property type="match status" value="1"/>
</dbReference>
<protein>
    <submittedName>
        <fullName evidence="5">MarR family winged helix-turn-helix transcriptional regulator</fullName>
    </submittedName>
</protein>
<dbReference type="SMART" id="SM00347">
    <property type="entry name" value="HTH_MARR"/>
    <property type="match status" value="1"/>
</dbReference>
<accession>A0ABW1RKK8</accession>
<proteinExistence type="predicted"/>
<dbReference type="SUPFAM" id="SSF46785">
    <property type="entry name" value="Winged helix' DNA-binding domain"/>
    <property type="match status" value="1"/>
</dbReference>